<dbReference type="GO" id="GO:0016020">
    <property type="term" value="C:membrane"/>
    <property type="evidence" value="ECO:0007669"/>
    <property type="project" value="GOC"/>
</dbReference>
<keyword evidence="1" id="KW-0808">Transferase</keyword>
<feature type="region of interest" description="Disordered" evidence="2">
    <location>
        <begin position="60"/>
        <end position="93"/>
    </location>
</feature>
<evidence type="ECO:0000313" key="3">
    <source>
        <dbReference type="EMBL" id="NDL62390.1"/>
    </source>
</evidence>
<dbReference type="InterPro" id="IPR029044">
    <property type="entry name" value="Nucleotide-diphossugar_trans"/>
</dbReference>
<dbReference type="InterPro" id="IPR007577">
    <property type="entry name" value="GlycoTrfase_DXD_sugar-bd_CS"/>
</dbReference>
<evidence type="ECO:0000256" key="1">
    <source>
        <dbReference type="ARBA" id="ARBA00022679"/>
    </source>
</evidence>
<sequence length="476" mass="52465">MFIHSGAMGRGAFSGRNSTGEAGSQYPAPRLNAGGTRDENGYDAGRRVAGELAYCRQETLRPAPVHSRPPGGMSNSGNRHIGQNAVSSSAMTSIKTGGRHKVECLQMSPADALRRRAAGGNAAAAKIPKIIHYIWLGNPKNISMTALGNIVFSARLNADYKIKLWVDSPHKMKAFLIESGYSAAFFSRVEIVNPRVPSNIEAAIARECTDTRYKNYAAASDILRLSVLEDYGGIYMDVDVALRDKLGDLSSGKAASLENGGALFHIEAREPNNKADLPIVTSNGVIASIKNSRDIHLLLDKVLAHYQVRTEKIGKNTVNIIDAIIDCLSFRPFLKPFLIRLAGFIKPGFAEHVKIKASEEFMWCKKRSEANARLNGTMDTTGPGVIEQFLETKDKYIFENYCHASNKESELLQSLLLNNVDNFGQIKIRYGKRRRAGEGNMKNLGRITEIFGEWKRGLNDKAKWKIFSNNKKSAEV</sequence>
<dbReference type="PANTHER" id="PTHR32385:SF15">
    <property type="entry name" value="INOSITOL PHOSPHOCERAMIDE MANNOSYLTRANSFERASE 1"/>
    <property type="match status" value="1"/>
</dbReference>
<evidence type="ECO:0000313" key="4">
    <source>
        <dbReference type="Proteomes" id="UP000461443"/>
    </source>
</evidence>
<protein>
    <submittedName>
        <fullName evidence="3">Uncharacterized protein</fullName>
    </submittedName>
</protein>
<reference evidence="3 4" key="2">
    <citation type="submission" date="2020-02" db="EMBL/GenBank/DDBJ databases">
        <title>The new genus of Enterobacteriales.</title>
        <authorList>
            <person name="Kim I.S."/>
        </authorList>
    </citation>
    <scope>NUCLEOTIDE SEQUENCE [LARGE SCALE GENOMIC DNA]</scope>
    <source>
        <strain evidence="3 4">SAP-6</strain>
    </source>
</reference>
<dbReference type="GO" id="GO:0051999">
    <property type="term" value="P:mannosyl-inositol phosphorylceramide biosynthetic process"/>
    <property type="evidence" value="ECO:0007669"/>
    <property type="project" value="TreeGrafter"/>
</dbReference>
<name>A0A845SCB1_9GAMM</name>
<reference evidence="3 4" key="1">
    <citation type="submission" date="2019-12" db="EMBL/GenBank/DDBJ databases">
        <authorList>
            <person name="Lee S.D."/>
        </authorList>
    </citation>
    <scope>NUCLEOTIDE SEQUENCE [LARGE SCALE GENOMIC DNA]</scope>
    <source>
        <strain evidence="3 4">SAP-6</strain>
    </source>
</reference>
<proteinExistence type="predicted"/>
<dbReference type="GO" id="GO:0000030">
    <property type="term" value="F:mannosyltransferase activity"/>
    <property type="evidence" value="ECO:0007669"/>
    <property type="project" value="TreeGrafter"/>
</dbReference>
<keyword evidence="4" id="KW-1185">Reference proteome</keyword>
<dbReference type="PANTHER" id="PTHR32385">
    <property type="entry name" value="MANNOSYL PHOSPHORYLINOSITOL CERAMIDE SYNTHASE"/>
    <property type="match status" value="1"/>
</dbReference>
<accession>A0A845SCB1</accession>
<gene>
    <name evidence="3" type="ORF">GRH90_06435</name>
</gene>
<dbReference type="EMBL" id="WUBS01000004">
    <property type="protein sequence ID" value="NDL62390.1"/>
    <property type="molecule type" value="Genomic_DNA"/>
</dbReference>
<dbReference type="AlphaFoldDB" id="A0A845SCB1"/>
<dbReference type="InterPro" id="IPR051706">
    <property type="entry name" value="Glycosyltransferase_domain"/>
</dbReference>
<dbReference type="RefSeq" id="WP_162365124.1">
    <property type="nucleotide sequence ID" value="NZ_WUBS01000004.1"/>
</dbReference>
<feature type="region of interest" description="Disordered" evidence="2">
    <location>
        <begin position="1"/>
        <end position="43"/>
    </location>
</feature>
<feature type="compositionally biased region" description="Polar residues" evidence="2">
    <location>
        <begin position="84"/>
        <end position="93"/>
    </location>
</feature>
<dbReference type="SUPFAM" id="SSF53448">
    <property type="entry name" value="Nucleotide-diphospho-sugar transferases"/>
    <property type="match status" value="1"/>
</dbReference>
<evidence type="ECO:0000256" key="2">
    <source>
        <dbReference type="SAM" id="MobiDB-lite"/>
    </source>
</evidence>
<organism evidence="3 4">
    <name type="scientific">Acerihabitans arboris</name>
    <dbReference type="NCBI Taxonomy" id="2691583"/>
    <lineage>
        <taxon>Bacteria</taxon>
        <taxon>Pseudomonadati</taxon>
        <taxon>Pseudomonadota</taxon>
        <taxon>Gammaproteobacteria</taxon>
        <taxon>Enterobacterales</taxon>
        <taxon>Pectobacteriaceae</taxon>
        <taxon>Acerihabitans</taxon>
    </lineage>
</organism>
<dbReference type="Proteomes" id="UP000461443">
    <property type="component" value="Unassembled WGS sequence"/>
</dbReference>
<dbReference type="Pfam" id="PF04488">
    <property type="entry name" value="Gly_transf_sug"/>
    <property type="match status" value="1"/>
</dbReference>
<dbReference type="Gene3D" id="3.90.550.20">
    <property type="match status" value="1"/>
</dbReference>
<comment type="caution">
    <text evidence="3">The sequence shown here is derived from an EMBL/GenBank/DDBJ whole genome shotgun (WGS) entry which is preliminary data.</text>
</comment>